<dbReference type="KEGG" id="csol:105361132"/>
<dbReference type="GeneID" id="105361132"/>
<evidence type="ECO:0000256" key="1">
    <source>
        <dbReference type="ARBA" id="ARBA00006407"/>
    </source>
</evidence>
<dbReference type="GO" id="GO:0034551">
    <property type="term" value="P:mitochondrial respiratory chain complex III assembly"/>
    <property type="evidence" value="ECO:0007669"/>
    <property type="project" value="TreeGrafter"/>
</dbReference>
<dbReference type="Pfam" id="PF03981">
    <property type="entry name" value="Ubiq_cyt_C_chap"/>
    <property type="match status" value="1"/>
</dbReference>
<evidence type="ECO:0000313" key="3">
    <source>
        <dbReference type="Proteomes" id="UP000695007"/>
    </source>
</evidence>
<proteinExistence type="inferred from homology"/>
<gene>
    <name evidence="4" type="primary">LOC105361132</name>
</gene>
<evidence type="ECO:0000313" key="4">
    <source>
        <dbReference type="RefSeq" id="XP_011496540.1"/>
    </source>
</evidence>
<name>A0AAJ6YEF2_9HYME</name>
<protein>
    <submittedName>
        <fullName evidence="4">Ubiquinol-cytochrome-c reductase complex assembly factor 1</fullName>
    </submittedName>
</protein>
<dbReference type="InterPro" id="IPR007129">
    <property type="entry name" value="Ubiqinol_cyt_c_chaperone_CPB3"/>
</dbReference>
<sequence length="181" mass="21513">MSLNIYSFISIKNLTLRGAILYENIVDKLDYNYFYKEFTMEDTFFSWFLITELHVWMLMLRVMQEGENGLNLRNYIVEAMWNDVNIRAKKLGATNSTLIKSNIKLLYEQFNASIIGYDETVGSNDKFLASHIWRRFFKCNMDNPEKLEKLVYYIRKQVDTLSHTTITEILSPPSNINWIYK</sequence>
<comment type="similarity">
    <text evidence="1">Belongs to the CBP3 family.</text>
</comment>
<keyword evidence="3" id="KW-1185">Reference proteome</keyword>
<evidence type="ECO:0000259" key="2">
    <source>
        <dbReference type="Pfam" id="PF03981"/>
    </source>
</evidence>
<dbReference type="RefSeq" id="XP_011496540.1">
    <property type="nucleotide sequence ID" value="XM_011498238.1"/>
</dbReference>
<dbReference type="InterPro" id="IPR021150">
    <property type="entry name" value="Ubiq_cyt_c_chap"/>
</dbReference>
<feature type="domain" description="Ubiquinol-cytochrome c chaperone" evidence="2">
    <location>
        <begin position="37"/>
        <end position="171"/>
    </location>
</feature>
<dbReference type="PANTHER" id="PTHR12184:SF1">
    <property type="entry name" value="UBIQUINOL-CYTOCHROME-C REDUCTASE COMPLEX ASSEMBLY FACTOR 1"/>
    <property type="match status" value="1"/>
</dbReference>
<dbReference type="PANTHER" id="PTHR12184">
    <property type="entry name" value="UBIQUINOL-CYTOCHROME C REDUCTASE COMPLEX ASSEMBLY FACTOR 1 FAMILY MEMBER"/>
    <property type="match status" value="1"/>
</dbReference>
<organism evidence="3 4">
    <name type="scientific">Ceratosolen solmsi marchali</name>
    <dbReference type="NCBI Taxonomy" id="326594"/>
    <lineage>
        <taxon>Eukaryota</taxon>
        <taxon>Metazoa</taxon>
        <taxon>Ecdysozoa</taxon>
        <taxon>Arthropoda</taxon>
        <taxon>Hexapoda</taxon>
        <taxon>Insecta</taxon>
        <taxon>Pterygota</taxon>
        <taxon>Neoptera</taxon>
        <taxon>Endopterygota</taxon>
        <taxon>Hymenoptera</taxon>
        <taxon>Apocrita</taxon>
        <taxon>Proctotrupomorpha</taxon>
        <taxon>Chalcidoidea</taxon>
        <taxon>Agaonidae</taxon>
        <taxon>Agaoninae</taxon>
        <taxon>Ceratosolen</taxon>
    </lineage>
</organism>
<accession>A0AAJ6YEF2</accession>
<dbReference type="AlphaFoldDB" id="A0AAJ6YEF2"/>
<reference evidence="4" key="1">
    <citation type="submission" date="2025-08" db="UniProtKB">
        <authorList>
            <consortium name="RefSeq"/>
        </authorList>
    </citation>
    <scope>IDENTIFICATION</scope>
</reference>
<dbReference type="Proteomes" id="UP000695007">
    <property type="component" value="Unplaced"/>
</dbReference>
<dbReference type="CTD" id="55245"/>
<dbReference type="GO" id="GO:0005739">
    <property type="term" value="C:mitochondrion"/>
    <property type="evidence" value="ECO:0007669"/>
    <property type="project" value="TreeGrafter"/>
</dbReference>